<name>A0A2M4CEX4_9DIPT</name>
<accession>A0A2M4CEX4</accession>
<dbReference type="AlphaFoldDB" id="A0A2M4CEX4"/>
<reference evidence="1" key="1">
    <citation type="submission" date="2018-01" db="EMBL/GenBank/DDBJ databases">
        <title>An insight into the sialome of Amazonian anophelines.</title>
        <authorList>
            <person name="Ribeiro J.M."/>
            <person name="Scarpassa V."/>
            <person name="Calvo E."/>
        </authorList>
    </citation>
    <scope>NUCLEOTIDE SEQUENCE</scope>
    <source>
        <tissue evidence="1">Salivary glands</tissue>
    </source>
</reference>
<organism evidence="1">
    <name type="scientific">Anopheles marajoara</name>
    <dbReference type="NCBI Taxonomy" id="58244"/>
    <lineage>
        <taxon>Eukaryota</taxon>
        <taxon>Metazoa</taxon>
        <taxon>Ecdysozoa</taxon>
        <taxon>Arthropoda</taxon>
        <taxon>Hexapoda</taxon>
        <taxon>Insecta</taxon>
        <taxon>Pterygota</taxon>
        <taxon>Neoptera</taxon>
        <taxon>Endopterygota</taxon>
        <taxon>Diptera</taxon>
        <taxon>Nematocera</taxon>
        <taxon>Culicoidea</taxon>
        <taxon>Culicidae</taxon>
        <taxon>Anophelinae</taxon>
        <taxon>Anopheles</taxon>
    </lineage>
</organism>
<proteinExistence type="predicted"/>
<protein>
    <submittedName>
        <fullName evidence="1">Putative secreted protein</fullName>
    </submittedName>
</protein>
<sequence length="68" mass="7469">MLSQVIAVVVLIVRFLKRACSMRSNVKTDTAGTVNHVLLLILSWIQNFSLHFPQKVLANSVAGSAITF</sequence>
<dbReference type="EMBL" id="GGFJ01014739">
    <property type="protein sequence ID" value="MBW63880.1"/>
    <property type="molecule type" value="Transcribed_RNA"/>
</dbReference>
<evidence type="ECO:0000313" key="1">
    <source>
        <dbReference type="EMBL" id="MBW63880.1"/>
    </source>
</evidence>